<evidence type="ECO:0000313" key="2">
    <source>
        <dbReference type="Proteomes" id="UP000685013"/>
    </source>
</evidence>
<reference evidence="1 2" key="1">
    <citation type="journal article" date="2021" name="Hortic Res">
        <title>The domestication of Cucurbita argyrosperma as revealed by the genome of its wild relative.</title>
        <authorList>
            <person name="Barrera-Redondo J."/>
            <person name="Sanchez-de la Vega G."/>
            <person name="Aguirre-Liguori J.A."/>
            <person name="Castellanos-Morales G."/>
            <person name="Gutierrez-Guerrero Y.T."/>
            <person name="Aguirre-Dugua X."/>
            <person name="Aguirre-Planter E."/>
            <person name="Tenaillon M.I."/>
            <person name="Lira-Saade R."/>
            <person name="Eguiarte L.E."/>
        </authorList>
    </citation>
    <scope>NUCLEOTIDE SEQUENCE [LARGE SCALE GENOMIC DNA]</scope>
    <source>
        <strain evidence="1">JBR-2021</strain>
    </source>
</reference>
<dbReference type="AlphaFoldDB" id="A0AAV6N6H6"/>
<sequence length="89" mass="9916">MKRQDGRKGFISVTRLQRVKAVYRVGKVSRCEGKTSAESVNDIIVSGASVIIRCLLLLIYSYGRECKGNGIGKMRERGEKRAPFKIPGK</sequence>
<protein>
    <submittedName>
        <fullName evidence="1">Uncharacterized protein</fullName>
    </submittedName>
</protein>
<organism evidence="1 2">
    <name type="scientific">Cucurbita argyrosperma subsp. sororia</name>
    <dbReference type="NCBI Taxonomy" id="37648"/>
    <lineage>
        <taxon>Eukaryota</taxon>
        <taxon>Viridiplantae</taxon>
        <taxon>Streptophyta</taxon>
        <taxon>Embryophyta</taxon>
        <taxon>Tracheophyta</taxon>
        <taxon>Spermatophyta</taxon>
        <taxon>Magnoliopsida</taxon>
        <taxon>eudicotyledons</taxon>
        <taxon>Gunneridae</taxon>
        <taxon>Pentapetalae</taxon>
        <taxon>rosids</taxon>
        <taxon>fabids</taxon>
        <taxon>Cucurbitales</taxon>
        <taxon>Cucurbitaceae</taxon>
        <taxon>Cucurbiteae</taxon>
        <taxon>Cucurbita</taxon>
    </lineage>
</organism>
<dbReference type="EMBL" id="JAGKQH010000008">
    <property type="protein sequence ID" value="KAG6593518.1"/>
    <property type="molecule type" value="Genomic_DNA"/>
</dbReference>
<keyword evidence="2" id="KW-1185">Reference proteome</keyword>
<name>A0AAV6N6H6_9ROSI</name>
<accession>A0AAV6N6H6</accession>
<proteinExistence type="predicted"/>
<feature type="non-terminal residue" evidence="1">
    <location>
        <position position="1"/>
    </location>
</feature>
<dbReference type="Proteomes" id="UP000685013">
    <property type="component" value="Chromosome 8"/>
</dbReference>
<gene>
    <name evidence="1" type="ORF">SDJN03_12994</name>
</gene>
<comment type="caution">
    <text evidence="1">The sequence shown here is derived from an EMBL/GenBank/DDBJ whole genome shotgun (WGS) entry which is preliminary data.</text>
</comment>
<evidence type="ECO:0000313" key="1">
    <source>
        <dbReference type="EMBL" id="KAG6593518.1"/>
    </source>
</evidence>